<evidence type="ECO:0008006" key="4">
    <source>
        <dbReference type="Google" id="ProtNLM"/>
    </source>
</evidence>
<feature type="coiled-coil region" evidence="1">
    <location>
        <begin position="2"/>
        <end position="33"/>
    </location>
</feature>
<protein>
    <recommendedName>
        <fullName evidence="4">50S ribosomal protein L29</fullName>
    </recommendedName>
</protein>
<dbReference type="GO" id="GO:0005840">
    <property type="term" value="C:ribosome"/>
    <property type="evidence" value="ECO:0007669"/>
    <property type="project" value="InterPro"/>
</dbReference>
<dbReference type="SUPFAM" id="SSF46561">
    <property type="entry name" value="Ribosomal protein L29 (L29p)"/>
    <property type="match status" value="1"/>
</dbReference>
<dbReference type="GO" id="GO:0003735">
    <property type="term" value="F:structural constituent of ribosome"/>
    <property type="evidence" value="ECO:0007669"/>
    <property type="project" value="InterPro"/>
</dbReference>
<evidence type="ECO:0000313" key="3">
    <source>
        <dbReference type="Proteomes" id="UP000183758"/>
    </source>
</evidence>
<accession>A0A1J5HBC7</accession>
<organism evidence="2 3">
    <name type="scientific">Candidatus Roizmanbacteria bacterium CG2_30_33_16</name>
    <dbReference type="NCBI Taxonomy" id="1805340"/>
    <lineage>
        <taxon>Bacteria</taxon>
        <taxon>Candidatus Roizmaniibacteriota</taxon>
    </lineage>
</organism>
<name>A0A1J5HBC7_9BACT</name>
<dbReference type="GO" id="GO:0006412">
    <property type="term" value="P:translation"/>
    <property type="evidence" value="ECO:0007669"/>
    <property type="project" value="InterPro"/>
</dbReference>
<evidence type="ECO:0000313" key="2">
    <source>
        <dbReference type="EMBL" id="OIP82549.1"/>
    </source>
</evidence>
<sequence length="69" mass="8005">MKKNVKELMNKELKVLEKEKQELIKAIAEVKINNTVNKFKDTNTIAKKQKQLAVLLTIINQKKSLNKNI</sequence>
<dbReference type="AlphaFoldDB" id="A0A1J5HBC7"/>
<dbReference type="Proteomes" id="UP000183758">
    <property type="component" value="Unassembled WGS sequence"/>
</dbReference>
<reference evidence="2 3" key="1">
    <citation type="journal article" date="2016" name="Environ. Microbiol.">
        <title>Genomic resolution of a cold subsurface aquifer community provides metabolic insights for novel microbes adapted to high CO concentrations.</title>
        <authorList>
            <person name="Probst A.J."/>
            <person name="Castelle C.J."/>
            <person name="Singh A."/>
            <person name="Brown C.T."/>
            <person name="Anantharaman K."/>
            <person name="Sharon I."/>
            <person name="Hug L.A."/>
            <person name="Burstein D."/>
            <person name="Emerson J.B."/>
            <person name="Thomas B.C."/>
            <person name="Banfield J.F."/>
        </authorList>
    </citation>
    <scope>NUCLEOTIDE SEQUENCE [LARGE SCALE GENOMIC DNA]</scope>
    <source>
        <strain evidence="2">CG2_30_33_16</strain>
    </source>
</reference>
<comment type="caution">
    <text evidence="2">The sequence shown here is derived from an EMBL/GenBank/DDBJ whole genome shotgun (WGS) entry which is preliminary data.</text>
</comment>
<dbReference type="InterPro" id="IPR036049">
    <property type="entry name" value="Ribosomal_uL29_sf"/>
</dbReference>
<dbReference type="EMBL" id="MNZM01000111">
    <property type="protein sequence ID" value="OIP82549.1"/>
    <property type="molecule type" value="Genomic_DNA"/>
</dbReference>
<keyword evidence="1" id="KW-0175">Coiled coil</keyword>
<evidence type="ECO:0000256" key="1">
    <source>
        <dbReference type="SAM" id="Coils"/>
    </source>
</evidence>
<proteinExistence type="predicted"/>
<gene>
    <name evidence="2" type="ORF">AUK04_04625</name>
</gene>
<dbReference type="Gene3D" id="1.10.287.310">
    <property type="match status" value="1"/>
</dbReference>